<organism evidence="1 2">
    <name type="scientific">Inhella crocodyli</name>
    <dbReference type="NCBI Taxonomy" id="2499851"/>
    <lineage>
        <taxon>Bacteria</taxon>
        <taxon>Pseudomonadati</taxon>
        <taxon>Pseudomonadota</taxon>
        <taxon>Betaproteobacteria</taxon>
        <taxon>Burkholderiales</taxon>
        <taxon>Sphaerotilaceae</taxon>
        <taxon>Inhella</taxon>
    </lineage>
</organism>
<gene>
    <name evidence="1" type="ORF">EOD73_09410</name>
</gene>
<dbReference type="EMBL" id="SACM01000002">
    <property type="protein sequence ID" value="RVT86240.1"/>
    <property type="molecule type" value="Genomic_DNA"/>
</dbReference>
<evidence type="ECO:0000313" key="2">
    <source>
        <dbReference type="Proteomes" id="UP000288587"/>
    </source>
</evidence>
<accession>A0A437LLD9</accession>
<keyword evidence="2" id="KW-1185">Reference proteome</keyword>
<proteinExistence type="predicted"/>
<reference evidence="1 2" key="1">
    <citation type="submission" date="2019-01" db="EMBL/GenBank/DDBJ databases">
        <authorList>
            <person name="Chen W.-M."/>
        </authorList>
    </citation>
    <scope>NUCLEOTIDE SEQUENCE [LARGE SCALE GENOMIC DNA]</scope>
    <source>
        <strain evidence="1 2">CCP-18</strain>
    </source>
</reference>
<dbReference type="RefSeq" id="WP_127682735.1">
    <property type="nucleotide sequence ID" value="NZ_SACM01000002.1"/>
</dbReference>
<name>A0A437LLD9_9BURK</name>
<dbReference type="AlphaFoldDB" id="A0A437LLD9"/>
<dbReference type="SUPFAM" id="SSF52172">
    <property type="entry name" value="CheY-like"/>
    <property type="match status" value="1"/>
</dbReference>
<comment type="caution">
    <text evidence="1">The sequence shown here is derived from an EMBL/GenBank/DDBJ whole genome shotgun (WGS) entry which is preliminary data.</text>
</comment>
<sequence>MLTPWTQLPPTVLGRLGEDLSVSAQRLMQERGLSDLARAELQRWESLGLELQTLVHALGASARPDDESLPLLEAAQAVRRQWLPELARRGLRLTVEGEAVAVNGQAAQLQHALDLMVAHGLAAGSALTLQVSAEPEGPPALTLRGPGSPPDSAEVHGQLLQWLARALQWPLDRPRLREGEWALRLRLGSPDAPAPADADADDALPRRHWTTQDRVLVIDPDDRTRSVAAALLRGAGLRGDCVASLGQAEDALRDGVPSTVVCGYPLEQAGVQALRALMEATRPGLRWVELVDAPFVFAAGSADGRLPARISRNDLANTLLPSLAD</sequence>
<dbReference type="OrthoDB" id="9840532at2"/>
<evidence type="ECO:0000313" key="1">
    <source>
        <dbReference type="EMBL" id="RVT86240.1"/>
    </source>
</evidence>
<dbReference type="Proteomes" id="UP000288587">
    <property type="component" value="Unassembled WGS sequence"/>
</dbReference>
<dbReference type="InterPro" id="IPR011006">
    <property type="entry name" value="CheY-like_superfamily"/>
</dbReference>
<evidence type="ECO:0008006" key="3">
    <source>
        <dbReference type="Google" id="ProtNLM"/>
    </source>
</evidence>
<protein>
    <recommendedName>
        <fullName evidence="3">Response regulatory domain-containing protein</fullName>
    </recommendedName>
</protein>